<dbReference type="GO" id="GO:0043580">
    <property type="term" value="P:periplasmic space organization"/>
    <property type="evidence" value="ECO:0007669"/>
    <property type="project" value="UniProtKB-UniRule"/>
</dbReference>
<dbReference type="GO" id="GO:0030258">
    <property type="term" value="P:lipid modification"/>
    <property type="evidence" value="ECO:0007669"/>
    <property type="project" value="UniProtKB-UniRule"/>
</dbReference>
<evidence type="ECO:0000256" key="1">
    <source>
        <dbReference type="ARBA" id="ARBA00022729"/>
    </source>
</evidence>
<evidence type="ECO:0000313" key="14">
    <source>
        <dbReference type="Proteomes" id="UP000016562"/>
    </source>
</evidence>
<dbReference type="RefSeq" id="WP_021713413.1">
    <property type="nucleotide sequence ID" value="NZ_BATM01000019.1"/>
</dbReference>
<keyword evidence="2 7" id="KW-0572">Peptidoglycan-anchor</keyword>
<feature type="region of interest" description="Disordered" evidence="10">
    <location>
        <begin position="51"/>
        <end position="94"/>
    </location>
</feature>
<organism evidence="13 14">
    <name type="scientific">Vibrio ezurae NBRC 102218</name>
    <dbReference type="NCBI Taxonomy" id="1219080"/>
    <lineage>
        <taxon>Bacteria</taxon>
        <taxon>Pseudomonadati</taxon>
        <taxon>Pseudomonadota</taxon>
        <taxon>Gammaproteobacteria</taxon>
        <taxon>Vibrionales</taxon>
        <taxon>Vibrionaceae</taxon>
        <taxon>Vibrio</taxon>
    </lineage>
</organism>
<evidence type="ECO:0000256" key="9">
    <source>
        <dbReference type="PIRSR" id="PIRSR002855-2"/>
    </source>
</evidence>
<dbReference type="HAMAP" id="MF_00843">
    <property type="entry name" value="Lpp"/>
    <property type="match status" value="1"/>
</dbReference>
<feature type="signal peptide" evidence="11">
    <location>
        <begin position="1"/>
        <end position="23"/>
    </location>
</feature>
<comment type="subunit">
    <text evidence="7">Homotrimer.</text>
</comment>
<accession>U3CEK8</accession>
<keyword evidence="4 7" id="KW-0564">Palmitate</keyword>
<evidence type="ECO:0000256" key="3">
    <source>
        <dbReference type="ARBA" id="ARBA00023136"/>
    </source>
</evidence>
<keyword evidence="6 7" id="KW-0449">Lipoprotein</keyword>
<comment type="function">
    <text evidence="7">A highly abundant outer membrane lipoprotein that controls the distance between the inner and outer membranes. The only protein known to be covalently linked to the peptidoglycan network (PGN). Also non-covalently binds the PGN. The link between the cell outer membrane and PGN contributes to maintenance of the structural and functional integrity of the cell envelope, and maintains the correct distance between the PGN and the outer membrane.</text>
</comment>
<dbReference type="InterPro" id="IPR016367">
    <property type="entry name" value="MOM_Lpp"/>
</dbReference>
<evidence type="ECO:0000256" key="5">
    <source>
        <dbReference type="ARBA" id="ARBA00023237"/>
    </source>
</evidence>
<sequence length="94" mass="9908">MNKKIILVAGVSSVLLLAGCASGPDDATKAQMADTDSRVSQLEKDLAALKAEHEKDSAENKATAMQAKEAAMAAQDESARANERLDNVAQSYTK</sequence>
<evidence type="ECO:0000256" key="4">
    <source>
        <dbReference type="ARBA" id="ARBA00023139"/>
    </source>
</evidence>
<evidence type="ECO:0000256" key="7">
    <source>
        <dbReference type="HAMAP-Rule" id="MF_00843"/>
    </source>
</evidence>
<dbReference type="OrthoDB" id="5593828at2"/>
<feature type="lipid moiety-binding region" description="N-palmitoyl cysteine" evidence="7 9">
    <location>
        <position position="20"/>
    </location>
</feature>
<protein>
    <recommendedName>
        <fullName evidence="7">Major outer membrane lipoprotein Lpp</fullName>
    </recommendedName>
</protein>
<feature type="modified residue" description="N6-murein peptidoglycan lysine" evidence="7 8">
    <location>
        <position position="94"/>
    </location>
</feature>
<dbReference type="EMBL" id="BATM01000019">
    <property type="protein sequence ID" value="GAD79704.1"/>
    <property type="molecule type" value="Genomic_DNA"/>
</dbReference>
<comment type="subcellular location">
    <subcellularLocation>
        <location evidence="7">Cell outer membrane</location>
        <topology evidence="7">Lipid-anchor</topology>
        <orientation evidence="7">Periplasmic side</orientation>
    </subcellularLocation>
    <subcellularLocation>
        <location evidence="7">Secreted</location>
        <location evidence="7">Cell wall</location>
        <topology evidence="7">Peptidoglycan-anchor</topology>
    </subcellularLocation>
    <text evidence="7">Attached via its lipidated N-terminus to the inner leaflet of the outer membrane. Attached to the peptidoglycan network (PGN) via its C-terminus.</text>
</comment>
<keyword evidence="14" id="KW-1185">Reference proteome</keyword>
<evidence type="ECO:0000256" key="10">
    <source>
        <dbReference type="SAM" id="MobiDB-lite"/>
    </source>
</evidence>
<dbReference type="Gene3D" id="1.20.5.190">
    <property type="match status" value="1"/>
</dbReference>
<dbReference type="eggNOG" id="COG4238">
    <property type="taxonomic scope" value="Bacteria"/>
</dbReference>
<evidence type="ECO:0000259" key="12">
    <source>
        <dbReference type="Pfam" id="PF04728"/>
    </source>
</evidence>
<evidence type="ECO:0000256" key="8">
    <source>
        <dbReference type="PIRSR" id="PIRSR002855-1"/>
    </source>
</evidence>
<keyword evidence="7" id="KW-0134">Cell wall</keyword>
<reference evidence="13 14" key="1">
    <citation type="submission" date="2013-09" db="EMBL/GenBank/DDBJ databases">
        <title>Whole genome shotgun sequence of Vibrio ezurae NBRC 102218.</title>
        <authorList>
            <person name="Yoshida I."/>
            <person name="Hosoyama A."/>
            <person name="Numata M."/>
            <person name="Hashimoto M."/>
            <person name="Hosoyama Y."/>
            <person name="Tsuchikane K."/>
            <person name="Noguchi M."/>
            <person name="Hirakata S."/>
            <person name="Ichikawa N."/>
            <person name="Ohji S."/>
            <person name="Yamazoe A."/>
            <person name="Fujita N."/>
        </authorList>
    </citation>
    <scope>NUCLEOTIDE SEQUENCE [LARGE SCALE GENOMIC DNA]</scope>
    <source>
        <strain evidence="13 14">NBRC 102218</strain>
    </source>
</reference>
<dbReference type="Proteomes" id="UP000016562">
    <property type="component" value="Unassembled WGS sequence"/>
</dbReference>
<dbReference type="SUPFAM" id="SSF58042">
    <property type="entry name" value="Outer membrane lipoprotein"/>
    <property type="match status" value="1"/>
</dbReference>
<comment type="caution">
    <text evidence="13">The sequence shown here is derived from an EMBL/GenBank/DDBJ whole genome shotgun (WGS) entry which is preliminary data.</text>
</comment>
<keyword evidence="7" id="KW-0964">Secreted</keyword>
<dbReference type="PANTHER" id="PTHR38763:SF1">
    <property type="entry name" value="MAJOR OUTER MEMBRANE LIPOPROTEIN LPP"/>
    <property type="match status" value="1"/>
</dbReference>
<name>U3CEK8_9VIBR</name>
<feature type="lipid moiety-binding region" description="S-diacylglycerol cysteine" evidence="7 9">
    <location>
        <position position="20"/>
    </location>
</feature>
<evidence type="ECO:0000256" key="6">
    <source>
        <dbReference type="ARBA" id="ARBA00023288"/>
    </source>
</evidence>
<evidence type="ECO:0000313" key="13">
    <source>
        <dbReference type="EMBL" id="GAD79704.1"/>
    </source>
</evidence>
<dbReference type="GO" id="GO:0042834">
    <property type="term" value="F:peptidoglycan binding"/>
    <property type="evidence" value="ECO:0007669"/>
    <property type="project" value="UniProtKB-UniRule"/>
</dbReference>
<comment type="caution">
    <text evidence="7">Lacks conserved residue(s) required for the propagation of feature annotation.</text>
</comment>
<dbReference type="AlphaFoldDB" id="U3CEK8"/>
<evidence type="ECO:0000256" key="11">
    <source>
        <dbReference type="SAM" id="SignalP"/>
    </source>
</evidence>
<dbReference type="Pfam" id="PF04728">
    <property type="entry name" value="LPP"/>
    <property type="match status" value="1"/>
</dbReference>
<dbReference type="PIRSF" id="PIRSF002855">
    <property type="entry name" value="Murein-lipoprotein"/>
    <property type="match status" value="1"/>
</dbReference>
<feature type="repeat" evidence="7">
    <location>
        <begin position="36"/>
        <end position="46"/>
    </location>
</feature>
<dbReference type="PANTHER" id="PTHR38763">
    <property type="entry name" value="MAJOR OUTER MEMBRANE PROLIPOPROTEIN LPP"/>
    <property type="match status" value="1"/>
</dbReference>
<dbReference type="STRING" id="1219080.VEZ01S_19_01190"/>
<feature type="domain" description="Lipoprotein leucine-zipper" evidence="12">
    <location>
        <begin position="39"/>
        <end position="94"/>
    </location>
</feature>
<evidence type="ECO:0000256" key="2">
    <source>
        <dbReference type="ARBA" id="ARBA00023088"/>
    </source>
</evidence>
<dbReference type="GO" id="GO:0009279">
    <property type="term" value="C:cell outer membrane"/>
    <property type="evidence" value="ECO:0007669"/>
    <property type="project" value="UniProtKB-SubCell"/>
</dbReference>
<dbReference type="PROSITE" id="PS51257">
    <property type="entry name" value="PROKAR_LIPOPROTEIN"/>
    <property type="match status" value="1"/>
</dbReference>
<dbReference type="NCBIfam" id="NF040598">
    <property type="entry name" value="Ala_zip_lipo"/>
    <property type="match status" value="1"/>
</dbReference>
<feature type="compositionally biased region" description="Basic and acidic residues" evidence="10">
    <location>
        <begin position="77"/>
        <end position="86"/>
    </location>
</feature>
<dbReference type="GO" id="GO:0008289">
    <property type="term" value="F:lipid binding"/>
    <property type="evidence" value="ECO:0007669"/>
    <property type="project" value="UniProtKB-UniRule"/>
</dbReference>
<proteinExistence type="inferred from homology"/>
<keyword evidence="7" id="KW-0677">Repeat</keyword>
<feature type="chain" id="PRO_5004640979" description="Major outer membrane lipoprotein Lpp" evidence="11">
    <location>
        <begin position="24"/>
        <end position="94"/>
    </location>
</feature>
<dbReference type="InterPro" id="IPR006817">
    <property type="entry name" value="Lipoprotein_leucine-zipper_dom"/>
</dbReference>
<keyword evidence="3 7" id="KW-0472">Membrane</keyword>
<gene>
    <name evidence="7" type="primary">lpp</name>
    <name evidence="13" type="ORF">VEZ01S_19_01190</name>
</gene>
<comment type="similarity">
    <text evidence="7">Belongs to the Lpp family.</text>
</comment>
<keyword evidence="5 7" id="KW-0998">Cell outer membrane</keyword>
<feature type="compositionally biased region" description="Low complexity" evidence="10">
    <location>
        <begin position="61"/>
        <end position="76"/>
    </location>
</feature>
<keyword evidence="1 11" id="KW-0732">Signal</keyword>